<comment type="caution">
    <text evidence="2">The sequence shown here is derived from an EMBL/GenBank/DDBJ whole genome shotgun (WGS) entry which is preliminary data.</text>
</comment>
<proteinExistence type="predicted"/>
<evidence type="ECO:0000313" key="2">
    <source>
        <dbReference type="EMBL" id="CAH0018898.1"/>
    </source>
</evidence>
<evidence type="ECO:0000256" key="1">
    <source>
        <dbReference type="SAM" id="MobiDB-lite"/>
    </source>
</evidence>
<evidence type="ECO:0000313" key="3">
    <source>
        <dbReference type="Proteomes" id="UP000696573"/>
    </source>
</evidence>
<dbReference type="PANTHER" id="PTHR37012">
    <property type="entry name" value="B-ZIP TRANSCRIPTION FACTOR (EUROFUNG)-RELATED"/>
    <property type="match status" value="1"/>
</dbReference>
<dbReference type="Pfam" id="PF11905">
    <property type="entry name" value="DUF3425"/>
    <property type="match status" value="1"/>
</dbReference>
<dbReference type="GO" id="GO:0003700">
    <property type="term" value="F:DNA-binding transcription factor activity"/>
    <property type="evidence" value="ECO:0007669"/>
    <property type="project" value="InterPro"/>
</dbReference>
<keyword evidence="3" id="KW-1185">Reference proteome</keyword>
<dbReference type="Proteomes" id="UP000696573">
    <property type="component" value="Unassembled WGS sequence"/>
</dbReference>
<dbReference type="EMBL" id="CABFNQ020000544">
    <property type="protein sequence ID" value="CAH0018898.1"/>
    <property type="molecule type" value="Genomic_DNA"/>
</dbReference>
<dbReference type="InterPro" id="IPR021833">
    <property type="entry name" value="DUF3425"/>
</dbReference>
<evidence type="ECO:0008006" key="4">
    <source>
        <dbReference type="Google" id="ProtNLM"/>
    </source>
</evidence>
<dbReference type="OrthoDB" id="4161589at2759"/>
<organism evidence="2 3">
    <name type="scientific">Clonostachys rhizophaga</name>
    <dbReference type="NCBI Taxonomy" id="160324"/>
    <lineage>
        <taxon>Eukaryota</taxon>
        <taxon>Fungi</taxon>
        <taxon>Dikarya</taxon>
        <taxon>Ascomycota</taxon>
        <taxon>Pezizomycotina</taxon>
        <taxon>Sordariomycetes</taxon>
        <taxon>Hypocreomycetidae</taxon>
        <taxon>Hypocreales</taxon>
        <taxon>Bionectriaceae</taxon>
        <taxon>Clonostachys</taxon>
    </lineage>
</organism>
<feature type="compositionally biased region" description="Basic residues" evidence="1">
    <location>
        <begin position="43"/>
        <end position="58"/>
    </location>
</feature>
<dbReference type="SUPFAM" id="SSF57959">
    <property type="entry name" value="Leucine zipper domain"/>
    <property type="match status" value="1"/>
</dbReference>
<accession>A0A9N9VA61</accession>
<feature type="compositionally biased region" description="Basic and acidic residues" evidence="1">
    <location>
        <begin position="59"/>
        <end position="68"/>
    </location>
</feature>
<protein>
    <recommendedName>
        <fullName evidence="4">BZIP domain-containing protein</fullName>
    </recommendedName>
</protein>
<sequence>MSFPPSPVTPSPGASSSPSNGDAVVASHLGSQAVRPPPSDALKKKRERDKVSQRRKRQREREYTVSLEEKIRRLEDELAKSSSPTTSNHDPWAARPPGPCYSCCGSHHHCDIQDDETQICMKQTVALGEDGPTSTDSGVAPAFISQASGSRRYSVLLDGAIEDIGDVSGQDSLSILSMESPRAKSSHSLSSFESVPFDVFEKVLGVPEWSRMPLHSWSLENKERSWVRGDKLLPFIQMMRADPNSESMCPRQPAVIDILYGGSSQNVLANLISTEVAKEALLPPEKFAISWTLYLYCRWIIWPSEKTFQYLPKHFRPTARQLAVPHPWCIDLLQHPQLRDRLITNANEYDVDEVVGLFLITLRLRGGFNNNNFITRENGGDLQIDPKFYKQFMTREGWGILDRFWVQYPELVKGMDPRWRLREEHLLPL</sequence>
<dbReference type="AlphaFoldDB" id="A0A9N9VA61"/>
<reference evidence="2" key="1">
    <citation type="submission" date="2021-10" db="EMBL/GenBank/DDBJ databases">
        <authorList>
            <person name="Piombo E."/>
        </authorList>
    </citation>
    <scope>NUCLEOTIDE SEQUENCE</scope>
</reference>
<feature type="region of interest" description="Disordered" evidence="1">
    <location>
        <begin position="1"/>
        <end position="68"/>
    </location>
</feature>
<name>A0A9N9VA61_9HYPO</name>
<feature type="compositionally biased region" description="Pro residues" evidence="1">
    <location>
        <begin position="1"/>
        <end position="10"/>
    </location>
</feature>
<gene>
    <name evidence="2" type="ORF">CRHIZ90672A_00005527</name>
</gene>
<dbReference type="InterPro" id="IPR046347">
    <property type="entry name" value="bZIP_sf"/>
</dbReference>